<dbReference type="InterPro" id="IPR003599">
    <property type="entry name" value="Ig_sub"/>
</dbReference>
<feature type="domain" description="Ig-like" evidence="13">
    <location>
        <begin position="148"/>
        <end position="243"/>
    </location>
</feature>
<evidence type="ECO:0000256" key="7">
    <source>
        <dbReference type="ARBA" id="ARBA00023136"/>
    </source>
</evidence>
<keyword evidence="3 12" id="KW-0732">Signal</keyword>
<feature type="domain" description="Ig-like" evidence="13">
    <location>
        <begin position="35"/>
        <end position="114"/>
    </location>
</feature>
<evidence type="ECO:0000256" key="8">
    <source>
        <dbReference type="ARBA" id="ARBA00023170"/>
    </source>
</evidence>
<dbReference type="OMA" id="HLMYVRT"/>
<dbReference type="Proteomes" id="UP000005225">
    <property type="component" value="Unassembled WGS sequence"/>
</dbReference>
<evidence type="ECO:0000256" key="1">
    <source>
        <dbReference type="ARBA" id="ARBA00004370"/>
    </source>
</evidence>
<accession>H0XML8</accession>
<feature type="signal peptide" evidence="12">
    <location>
        <begin position="1"/>
        <end position="18"/>
    </location>
</feature>
<dbReference type="FunFam" id="2.60.40.10:FF:001704">
    <property type="entry name" value="Uncharacterized protein"/>
    <property type="match status" value="1"/>
</dbReference>
<dbReference type="InterPro" id="IPR013106">
    <property type="entry name" value="Ig_V-set"/>
</dbReference>
<dbReference type="Gene3D" id="2.60.40.10">
    <property type="entry name" value="Immunoglobulins"/>
    <property type="match status" value="2"/>
</dbReference>
<dbReference type="InterPro" id="IPR007110">
    <property type="entry name" value="Ig-like_dom"/>
</dbReference>
<evidence type="ECO:0000256" key="11">
    <source>
        <dbReference type="ARBA" id="ARBA00043266"/>
    </source>
</evidence>
<keyword evidence="2" id="KW-0812">Transmembrane</keyword>
<sequence>MSLLGAFAFFSFWALGLGLSKLEQSFVSVSIEVKKSVKIPCTVWSANFETEVIHWYQQKPNQALQHLLQVTSTKSPVSMQGREDKIKASKDSRSSTSILTINSIQEEDVGVYYCAGWDPQDGWIKIFGEGTKVIVTSPDQNFDEVVAPKPTIFLPSLAETTLHNAGTYLCLLENFVPDVIKVYWKEKNSDKILESQQGDTRKAVDGYMKFSWLTVPEMSLQKEHQCVVKHESYKGANQEILFPPIK</sequence>
<dbReference type="eggNOG" id="ENOG502SQHK">
    <property type="taxonomic scope" value="Eukaryota"/>
</dbReference>
<dbReference type="Pfam" id="PF07654">
    <property type="entry name" value="C1-set"/>
    <property type="match status" value="1"/>
</dbReference>
<dbReference type="GeneTree" id="ENSGT00940000153143"/>
<dbReference type="GO" id="GO:0002250">
    <property type="term" value="P:adaptive immune response"/>
    <property type="evidence" value="ECO:0007669"/>
    <property type="project" value="UniProtKB-KW"/>
</dbReference>
<keyword evidence="5" id="KW-1133">Transmembrane helix</keyword>
<evidence type="ECO:0000256" key="2">
    <source>
        <dbReference type="ARBA" id="ARBA00022692"/>
    </source>
</evidence>
<dbReference type="AlphaFoldDB" id="H0XML8"/>
<organism evidence="14 15">
    <name type="scientific">Otolemur garnettii</name>
    <name type="common">Small-eared galago</name>
    <name type="synonym">Garnett's greater bushbaby</name>
    <dbReference type="NCBI Taxonomy" id="30611"/>
    <lineage>
        <taxon>Eukaryota</taxon>
        <taxon>Metazoa</taxon>
        <taxon>Chordata</taxon>
        <taxon>Craniata</taxon>
        <taxon>Vertebrata</taxon>
        <taxon>Euteleostomi</taxon>
        <taxon>Mammalia</taxon>
        <taxon>Eutheria</taxon>
        <taxon>Euarchontoglires</taxon>
        <taxon>Primates</taxon>
        <taxon>Strepsirrhini</taxon>
        <taxon>Lorisiformes</taxon>
        <taxon>Galagidae</taxon>
        <taxon>Otolemur</taxon>
    </lineage>
</organism>
<dbReference type="PROSITE" id="PS50835">
    <property type="entry name" value="IG_LIKE"/>
    <property type="match status" value="2"/>
</dbReference>
<keyword evidence="4" id="KW-0391">Immunity</keyword>
<dbReference type="InterPro" id="IPR036179">
    <property type="entry name" value="Ig-like_dom_sf"/>
</dbReference>
<dbReference type="PANTHER" id="PTHR19256:SF40">
    <property type="entry name" value="NON-FUNCTIONAL T CELL RECEPTOR GAMMA VARIABLE 10-RELATED"/>
    <property type="match status" value="1"/>
</dbReference>
<dbReference type="EMBL" id="AAQR03057839">
    <property type="status" value="NOT_ANNOTATED_CDS"/>
    <property type="molecule type" value="Genomic_DNA"/>
</dbReference>
<evidence type="ECO:0000256" key="6">
    <source>
        <dbReference type="ARBA" id="ARBA00023130"/>
    </source>
</evidence>
<keyword evidence="11" id="KW-1279">T cell receptor</keyword>
<dbReference type="SUPFAM" id="SSF48726">
    <property type="entry name" value="Immunoglobulin"/>
    <property type="match status" value="2"/>
</dbReference>
<evidence type="ECO:0000256" key="3">
    <source>
        <dbReference type="ARBA" id="ARBA00022729"/>
    </source>
</evidence>
<evidence type="ECO:0000256" key="9">
    <source>
        <dbReference type="ARBA" id="ARBA00023319"/>
    </source>
</evidence>
<dbReference type="InParanoid" id="H0XML8"/>
<dbReference type="FunFam" id="2.60.40.10:FF:001083">
    <property type="entry name" value="T cell receptor gamma constant 2"/>
    <property type="match status" value="1"/>
</dbReference>
<dbReference type="InterPro" id="IPR013783">
    <property type="entry name" value="Ig-like_fold"/>
</dbReference>
<dbReference type="GO" id="GO:0042101">
    <property type="term" value="C:T cell receptor complex"/>
    <property type="evidence" value="ECO:0007669"/>
    <property type="project" value="UniProtKB-KW"/>
</dbReference>
<keyword evidence="15" id="KW-1185">Reference proteome</keyword>
<name>H0XML8_OTOGA</name>
<evidence type="ECO:0000256" key="5">
    <source>
        <dbReference type="ARBA" id="ARBA00022989"/>
    </source>
</evidence>
<dbReference type="SMART" id="SM00407">
    <property type="entry name" value="IGc1"/>
    <property type="match status" value="1"/>
</dbReference>
<comment type="subunit">
    <text evidence="10">Gamma-delta TR is a heterodimer composed of a gamma and delta chain; disulfide-linked. The gamma-delta TR is associated with the transmembrane signaling CD3 coreceptor proteins following the stoichiometry: a single gamma-delta TR heterodimer associates with one CD3D-CD3E heterodimer, one CD3G-CD3E heterodimer and one CD247 homodimer forming a stable octameric structure. Upon activation, gamma-delta TR complex associates with FCER1G to initiate intracellular signaling.</text>
</comment>
<evidence type="ECO:0000256" key="10">
    <source>
        <dbReference type="ARBA" id="ARBA00038578"/>
    </source>
</evidence>
<dbReference type="InterPro" id="IPR051117">
    <property type="entry name" value="TRG_var/const_region"/>
</dbReference>
<dbReference type="InterPro" id="IPR003597">
    <property type="entry name" value="Ig_C1-set"/>
</dbReference>
<feature type="chain" id="PRO_5003545189" description="Ig-like domain-containing protein" evidence="12">
    <location>
        <begin position="19"/>
        <end position="246"/>
    </location>
</feature>
<keyword evidence="9" id="KW-0393">Immunoglobulin domain</keyword>
<dbReference type="Ensembl" id="ENSOGAT00000032476.1">
    <property type="protein sequence ID" value="ENSOGAP00000017359.1"/>
    <property type="gene ID" value="ENSOGAG00000026591.1"/>
</dbReference>
<evidence type="ECO:0000313" key="14">
    <source>
        <dbReference type="Ensembl" id="ENSOGAP00000017359.1"/>
    </source>
</evidence>
<protein>
    <recommendedName>
        <fullName evidence="13">Ig-like domain-containing protein</fullName>
    </recommendedName>
</protein>
<dbReference type="SMART" id="SM00406">
    <property type="entry name" value="IGv"/>
    <property type="match status" value="1"/>
</dbReference>
<reference evidence="15" key="1">
    <citation type="submission" date="2011-03" db="EMBL/GenBank/DDBJ databases">
        <title>Version 3 of the genome sequence of Otolemur garnettii (Bushbaby).</title>
        <authorList>
            <consortium name="The Broad Institute Genome Sequencing Platform"/>
            <person name="Di Palma F."/>
            <person name="Johnson J."/>
            <person name="Lander E.S."/>
            <person name="Lindblad-Toh K."/>
            <person name="Jaffe D.B."/>
            <person name="Gnerre S."/>
            <person name="MacCallum I."/>
            <person name="Przybylski D."/>
            <person name="Ribeiro F.J."/>
            <person name="Burton J.N."/>
            <person name="Walker B.J."/>
            <person name="Sharpe T."/>
            <person name="Hall G."/>
        </authorList>
    </citation>
    <scope>NUCLEOTIDE SEQUENCE [LARGE SCALE GENOMIC DNA]</scope>
</reference>
<dbReference type="Pfam" id="PF07686">
    <property type="entry name" value="V-set"/>
    <property type="match status" value="1"/>
</dbReference>
<keyword evidence="6" id="KW-1064">Adaptive immunity</keyword>
<dbReference type="PANTHER" id="PTHR19256">
    <property type="entry name" value="T-CELL RECEPTOR GAMMA CHAIN"/>
    <property type="match status" value="1"/>
</dbReference>
<evidence type="ECO:0000256" key="4">
    <source>
        <dbReference type="ARBA" id="ARBA00022859"/>
    </source>
</evidence>
<reference evidence="14" key="2">
    <citation type="submission" date="2025-08" db="UniProtKB">
        <authorList>
            <consortium name="Ensembl"/>
        </authorList>
    </citation>
    <scope>IDENTIFICATION</scope>
</reference>
<evidence type="ECO:0000313" key="15">
    <source>
        <dbReference type="Proteomes" id="UP000005225"/>
    </source>
</evidence>
<reference evidence="14" key="3">
    <citation type="submission" date="2025-09" db="UniProtKB">
        <authorList>
            <consortium name="Ensembl"/>
        </authorList>
    </citation>
    <scope>IDENTIFICATION</scope>
</reference>
<evidence type="ECO:0000259" key="13">
    <source>
        <dbReference type="PROSITE" id="PS50835"/>
    </source>
</evidence>
<keyword evidence="7" id="KW-0472">Membrane</keyword>
<keyword evidence="8" id="KW-0675">Receptor</keyword>
<evidence type="ECO:0000256" key="12">
    <source>
        <dbReference type="SAM" id="SignalP"/>
    </source>
</evidence>
<dbReference type="STRING" id="30611.ENSOGAP00000017359"/>
<comment type="subcellular location">
    <subcellularLocation>
        <location evidence="1">Membrane</location>
    </subcellularLocation>
</comment>
<proteinExistence type="predicted"/>
<dbReference type="SMART" id="SM00409">
    <property type="entry name" value="IG"/>
    <property type="match status" value="1"/>
</dbReference>